<reference evidence="2 3" key="1">
    <citation type="submission" date="2020-02" db="EMBL/GenBank/DDBJ databases">
        <authorList>
            <person name="Sun Q."/>
        </authorList>
    </citation>
    <scope>NUCLEOTIDE SEQUENCE [LARGE SCALE GENOMIC DNA]</scope>
    <source>
        <strain evidence="2 3">YIM 13062</strain>
    </source>
</reference>
<proteinExistence type="predicted"/>
<dbReference type="Proteomes" id="UP000521379">
    <property type="component" value="Unassembled WGS sequence"/>
</dbReference>
<feature type="transmembrane region" description="Helical" evidence="1">
    <location>
        <begin position="95"/>
        <end position="115"/>
    </location>
</feature>
<name>A0A846U1C8_9MICC</name>
<dbReference type="AlphaFoldDB" id="A0A846U1C8"/>
<feature type="transmembrane region" description="Helical" evidence="1">
    <location>
        <begin position="68"/>
        <end position="88"/>
    </location>
</feature>
<keyword evidence="1" id="KW-0812">Transmembrane</keyword>
<keyword evidence="1" id="KW-1133">Transmembrane helix</keyword>
<keyword evidence="1" id="KW-0472">Membrane</keyword>
<evidence type="ECO:0000313" key="2">
    <source>
        <dbReference type="EMBL" id="NKE08531.1"/>
    </source>
</evidence>
<comment type="caution">
    <text evidence="2">The sequence shown here is derived from an EMBL/GenBank/DDBJ whole genome shotgun (WGS) entry which is preliminary data.</text>
</comment>
<sequence>MMPNSRSKHSAGSKLRRRLLSGWRRRRSVGGFDAAFEHPWMYAAGTLLFFPPVAVGLALVGQAQNTSAQLAAVVFYCISVLLAIVPWGSRHLGDLQTVTSSLLMVLCVAVSFEALQLTADAWSAPWYSLGIHAYLACLVVRRRPGWAWATLCISIALAVTYGARSEVGPLFGALMLASLVGLLVAAQILVAEMERLFTRRREAWSLGVTARTTDEENQDAVNASIRRVQEVRRMTGGLLERIAHDSSPVTDYDISQFRLTEAQLRDSIRGRSIANPRLLEVTRNARDRGVKVDILDERGALLPPAIMEVVTDQAILVLDAATAGAVTIRAFPPDDPTAVFIVHDPGDDDSDAVAIEIAQHTGEISVF</sequence>
<feature type="transmembrane region" description="Helical" evidence="1">
    <location>
        <begin position="146"/>
        <end position="164"/>
    </location>
</feature>
<evidence type="ECO:0000256" key="1">
    <source>
        <dbReference type="SAM" id="Phobius"/>
    </source>
</evidence>
<keyword evidence="3" id="KW-1185">Reference proteome</keyword>
<evidence type="ECO:0000313" key="3">
    <source>
        <dbReference type="Proteomes" id="UP000521379"/>
    </source>
</evidence>
<dbReference type="EMBL" id="JAAVUN010000001">
    <property type="protein sequence ID" value="NKE08531.1"/>
    <property type="molecule type" value="Genomic_DNA"/>
</dbReference>
<organism evidence="2 3">
    <name type="scientific">Kocuria subflava</name>
    <dbReference type="NCBI Taxonomy" id="1736139"/>
    <lineage>
        <taxon>Bacteria</taxon>
        <taxon>Bacillati</taxon>
        <taxon>Actinomycetota</taxon>
        <taxon>Actinomycetes</taxon>
        <taxon>Micrococcales</taxon>
        <taxon>Micrococcaceae</taxon>
        <taxon>Kocuria</taxon>
    </lineage>
</organism>
<gene>
    <name evidence="2" type="ORF">GTW58_00930</name>
</gene>
<feature type="transmembrane region" description="Helical" evidence="1">
    <location>
        <begin position="170"/>
        <end position="191"/>
    </location>
</feature>
<protein>
    <submittedName>
        <fullName evidence="2">Uncharacterized protein</fullName>
    </submittedName>
</protein>
<accession>A0A846U1C8</accession>